<gene>
    <name evidence="1" type="ORF">OXX778_LOCUS11810</name>
</gene>
<sequence>MQFVNALQNPMCLYLSKISKAQRSRKMNFSKQAQQFWNKYEERKSQEALKNQMNIKIQNLLLGRPEVTIE</sequence>
<comment type="caution">
    <text evidence="1">The sequence shown here is derived from an EMBL/GenBank/DDBJ whole genome shotgun (WGS) entry which is preliminary data.</text>
</comment>
<name>A0A814A486_9BILA</name>
<dbReference type="Proteomes" id="UP000663879">
    <property type="component" value="Unassembled WGS sequence"/>
</dbReference>
<proteinExistence type="predicted"/>
<accession>A0A814A486</accession>
<evidence type="ECO:0000313" key="2">
    <source>
        <dbReference type="Proteomes" id="UP000663879"/>
    </source>
</evidence>
<dbReference type="EMBL" id="CAJNOC010002048">
    <property type="protein sequence ID" value="CAF0909250.1"/>
    <property type="molecule type" value="Genomic_DNA"/>
</dbReference>
<evidence type="ECO:0000313" key="1">
    <source>
        <dbReference type="EMBL" id="CAF0909250.1"/>
    </source>
</evidence>
<protein>
    <submittedName>
        <fullName evidence="1">Uncharacterized protein</fullName>
    </submittedName>
</protein>
<reference evidence="1" key="1">
    <citation type="submission" date="2021-02" db="EMBL/GenBank/DDBJ databases">
        <authorList>
            <person name="Nowell W R."/>
        </authorList>
    </citation>
    <scope>NUCLEOTIDE SEQUENCE</scope>
    <source>
        <strain evidence="1">Ploen Becks lab</strain>
    </source>
</reference>
<keyword evidence="2" id="KW-1185">Reference proteome</keyword>
<dbReference type="AlphaFoldDB" id="A0A814A486"/>
<organism evidence="1 2">
    <name type="scientific">Brachionus calyciflorus</name>
    <dbReference type="NCBI Taxonomy" id="104777"/>
    <lineage>
        <taxon>Eukaryota</taxon>
        <taxon>Metazoa</taxon>
        <taxon>Spiralia</taxon>
        <taxon>Gnathifera</taxon>
        <taxon>Rotifera</taxon>
        <taxon>Eurotatoria</taxon>
        <taxon>Monogononta</taxon>
        <taxon>Pseudotrocha</taxon>
        <taxon>Ploima</taxon>
        <taxon>Brachionidae</taxon>
        <taxon>Brachionus</taxon>
    </lineage>
</organism>